<organism evidence="3">
    <name type="scientific">Candidatus Kentrum sp. LPFa</name>
    <dbReference type="NCBI Taxonomy" id="2126335"/>
    <lineage>
        <taxon>Bacteria</taxon>
        <taxon>Pseudomonadati</taxon>
        <taxon>Pseudomonadota</taxon>
        <taxon>Gammaproteobacteria</taxon>
        <taxon>Candidatus Kentrum</taxon>
    </lineage>
</organism>
<evidence type="ECO:0000313" key="3">
    <source>
        <dbReference type="EMBL" id="VFK10238.1"/>
    </source>
</evidence>
<feature type="compositionally biased region" description="Basic and acidic residues" evidence="1">
    <location>
        <begin position="676"/>
        <end position="690"/>
    </location>
</feature>
<feature type="region of interest" description="Disordered" evidence="1">
    <location>
        <begin position="676"/>
        <end position="696"/>
    </location>
</feature>
<protein>
    <submittedName>
        <fullName evidence="3">Uncharacterized protein</fullName>
    </submittedName>
</protein>
<keyword evidence="2" id="KW-0472">Membrane</keyword>
<evidence type="ECO:0000256" key="2">
    <source>
        <dbReference type="SAM" id="Phobius"/>
    </source>
</evidence>
<gene>
    <name evidence="3" type="ORF">BECKLPF1236B_GA0070989_101312</name>
</gene>
<sequence length="828" mass="95096">MEGITRPRGPLRPTLIIAMDAFGIRVQELLLTDLAKRGLLEPVIPANSTLGERYLYNLALLRLGDPPSGNTGDYEIMRDILDQVRCLSLLPHDDLPERFSSELERAKRRLHDQSTRQKYRDFSPPGLDIIVLAHPTSVEEVGRLSQLLKQALFVLMQAGGAKAIDSAQAIRTVVILDFDNFENCRKDLKHAIEINLKNWQDWRSRGPRAVGRVYLLNGQSSGLQKDARLREAETSTFIELMLYEGTSDETIRLAFHPARSAEGILATFGVQVLERGAGLAVQYAAAYYAYHWLGYLLSDAPEREPEVRRTREFLHDFDTAGPNSLTNQEEFEGLSSRAIGEFRESLTHKPLEDENQWDSVISGFESIYSRLREKLDRRVGEKRALLRRQELAEFGRKLRGVISKDLDSDRQPLPLGAVLRELEVVMDRFEEKTTDASLPDMGSLFADLRHRINRLREALSRQRRTQIDEGRFRVWWCVYALVLALAVAPVMQELVGQIDTNRFLLSLKPYYPLDILASAMTSIDWEKPWPHWLWVFLITGSIGYFYLHRQIQRRLERRERLFSDKAQGRFSALLRHGMAQNGVLERALREEVRRAVNDLRISLLGEVSLEIERAMAKLKERGWELRWLRNQFQTYLRTAGIDPVQGPRLREGRLGQNILRRITHDTETFRMLVTRHDPQTPDNRQNDQADRGLAPFSGWHEPFPDRMLRPREVLERLQKSRHFEDPLELEMGVSAEGELANRWQSELADFAAVRGLVPCFHWEGEAGGQEKRYALFPKRWQDAPQVTQALHGAGLDSGENKQAISGTDRAYLLVLRTGVDADSLKDYT</sequence>
<feature type="transmembrane region" description="Helical" evidence="2">
    <location>
        <begin position="529"/>
        <end position="547"/>
    </location>
</feature>
<keyword evidence="2" id="KW-1133">Transmembrane helix</keyword>
<dbReference type="AlphaFoldDB" id="A0A450VZK9"/>
<accession>A0A450VZK9</accession>
<reference evidence="3" key="1">
    <citation type="submission" date="2019-02" db="EMBL/GenBank/DDBJ databases">
        <authorList>
            <person name="Gruber-Vodicka R. H."/>
            <person name="Seah K. B. B."/>
        </authorList>
    </citation>
    <scope>NUCLEOTIDE SEQUENCE</scope>
    <source>
        <strain evidence="3">BECK_S313</strain>
    </source>
</reference>
<evidence type="ECO:0000256" key="1">
    <source>
        <dbReference type="SAM" id="MobiDB-lite"/>
    </source>
</evidence>
<feature type="transmembrane region" description="Helical" evidence="2">
    <location>
        <begin position="472"/>
        <end position="491"/>
    </location>
</feature>
<dbReference type="EMBL" id="CAADFK010000013">
    <property type="protein sequence ID" value="VFK10238.1"/>
    <property type="molecule type" value="Genomic_DNA"/>
</dbReference>
<proteinExistence type="predicted"/>
<keyword evidence="2" id="KW-0812">Transmembrane</keyword>
<name>A0A450VZK9_9GAMM</name>